<reference evidence="3" key="1">
    <citation type="submission" date="2024-06" db="EMBL/GenBank/DDBJ databases">
        <title>A Novel Isolate, Dehalogenimonas sp. Strain 4OHTPN, Dechlorinates Aromatic 4 Hydroxy chlorothalonil by a Novel Reductive Dehalogenase.</title>
        <authorList>
            <person name="Liu G."/>
        </authorList>
    </citation>
    <scope>NUCLEOTIDE SEQUENCE</scope>
    <source>
        <strain evidence="3">4OHTPN</strain>
    </source>
</reference>
<sequence>MAEMVTGPNASYSLGAAADGPAPATKRVIPAWGFWPTLGFSVLIGAVNGMASMLAVFIALDVALLSDPDLNWTDYIFSEFGSEFNAVIVFSIIFSGAVSLLLIGALIKARHGASIKEYLALKPLPFRTIGQLILLTVALALLSGLIDAAFRESPGGATGSVFQGVWPVFAWLAAVGMAPFFEEALFRGFMFRGFSGTRYGTALAVGLPAAWWGLLHVQYGGFDQAVIISLGIVLGIVRWKTGSLWGPITVHAVWNAIAMIQVSFG</sequence>
<keyword evidence="1" id="KW-0472">Membrane</keyword>
<accession>A0AAU8G8N9</accession>
<evidence type="ECO:0000313" key="3">
    <source>
        <dbReference type="EMBL" id="XCH33060.1"/>
    </source>
</evidence>
<feature type="transmembrane region" description="Helical" evidence="1">
    <location>
        <begin position="198"/>
        <end position="215"/>
    </location>
</feature>
<feature type="transmembrane region" description="Helical" evidence="1">
    <location>
        <begin position="34"/>
        <end position="64"/>
    </location>
</feature>
<dbReference type="RefSeq" id="WP_353714313.1">
    <property type="nucleotide sequence ID" value="NZ_CP159307.1"/>
</dbReference>
<dbReference type="GO" id="GO:0004175">
    <property type="term" value="F:endopeptidase activity"/>
    <property type="evidence" value="ECO:0007669"/>
    <property type="project" value="UniProtKB-ARBA"/>
</dbReference>
<dbReference type="Pfam" id="PF02517">
    <property type="entry name" value="Rce1-like"/>
    <property type="match status" value="1"/>
</dbReference>
<keyword evidence="1" id="KW-0812">Transmembrane</keyword>
<feature type="transmembrane region" description="Helical" evidence="1">
    <location>
        <begin position="84"/>
        <end position="107"/>
    </location>
</feature>
<feature type="transmembrane region" description="Helical" evidence="1">
    <location>
        <begin position="128"/>
        <end position="146"/>
    </location>
</feature>
<feature type="transmembrane region" description="Helical" evidence="1">
    <location>
        <begin position="221"/>
        <end position="237"/>
    </location>
</feature>
<dbReference type="PANTHER" id="PTHR36435:SF1">
    <property type="entry name" value="CAAX AMINO TERMINAL PROTEASE FAMILY PROTEIN"/>
    <property type="match status" value="1"/>
</dbReference>
<dbReference type="PANTHER" id="PTHR36435">
    <property type="entry name" value="SLR1288 PROTEIN"/>
    <property type="match status" value="1"/>
</dbReference>
<dbReference type="InterPro" id="IPR003675">
    <property type="entry name" value="Rce1/LyrA-like_dom"/>
</dbReference>
<protein>
    <submittedName>
        <fullName evidence="3">Type II CAAX endopeptidase family protein</fullName>
    </submittedName>
</protein>
<feature type="transmembrane region" description="Helical" evidence="1">
    <location>
        <begin position="244"/>
        <end position="264"/>
    </location>
</feature>
<keyword evidence="1" id="KW-1133">Transmembrane helix</keyword>
<gene>
    <name evidence="3" type="ORF">ABV300_07865</name>
</gene>
<dbReference type="InterPro" id="IPR052710">
    <property type="entry name" value="CAAX_protease"/>
</dbReference>
<proteinExistence type="predicted"/>
<dbReference type="AlphaFoldDB" id="A0AAU8G8N9"/>
<evidence type="ECO:0000259" key="2">
    <source>
        <dbReference type="Pfam" id="PF02517"/>
    </source>
</evidence>
<feature type="domain" description="CAAX prenyl protease 2/Lysostaphin resistance protein A-like" evidence="2">
    <location>
        <begin position="165"/>
        <end position="257"/>
    </location>
</feature>
<name>A0AAU8G8N9_9CHLR</name>
<dbReference type="GO" id="GO:0080120">
    <property type="term" value="P:CAAX-box protein maturation"/>
    <property type="evidence" value="ECO:0007669"/>
    <property type="project" value="UniProtKB-ARBA"/>
</dbReference>
<dbReference type="EMBL" id="CP159307">
    <property type="protein sequence ID" value="XCH33060.1"/>
    <property type="molecule type" value="Genomic_DNA"/>
</dbReference>
<organism evidence="3">
    <name type="scientific">Dehalogenimonas sp. 4OHTPN</name>
    <dbReference type="NCBI Taxonomy" id="3166643"/>
    <lineage>
        <taxon>Bacteria</taxon>
        <taxon>Bacillati</taxon>
        <taxon>Chloroflexota</taxon>
        <taxon>Dehalococcoidia</taxon>
        <taxon>Dehalococcoidales</taxon>
        <taxon>Dehalococcoidaceae</taxon>
        <taxon>Dehalogenimonas</taxon>
    </lineage>
</organism>
<evidence type="ECO:0000256" key="1">
    <source>
        <dbReference type="SAM" id="Phobius"/>
    </source>
</evidence>
<feature type="transmembrane region" description="Helical" evidence="1">
    <location>
        <begin position="166"/>
        <end position="186"/>
    </location>
</feature>